<evidence type="ECO:0000256" key="1">
    <source>
        <dbReference type="ARBA" id="ARBA00022741"/>
    </source>
</evidence>
<organism evidence="4 5">
    <name type="scientific">Roseibium salinum</name>
    <dbReference type="NCBI Taxonomy" id="1604349"/>
    <lineage>
        <taxon>Bacteria</taxon>
        <taxon>Pseudomonadati</taxon>
        <taxon>Pseudomonadota</taxon>
        <taxon>Alphaproteobacteria</taxon>
        <taxon>Hyphomicrobiales</taxon>
        <taxon>Stappiaceae</taxon>
        <taxon>Roseibium</taxon>
    </lineage>
</organism>
<dbReference type="Gene3D" id="3.40.50.300">
    <property type="entry name" value="P-loop containing nucleotide triphosphate hydrolases"/>
    <property type="match status" value="1"/>
</dbReference>
<keyword evidence="5" id="KW-1185">Reference proteome</keyword>
<dbReference type="InterPro" id="IPR003593">
    <property type="entry name" value="AAA+_ATPase"/>
</dbReference>
<evidence type="ECO:0000256" key="2">
    <source>
        <dbReference type="ARBA" id="ARBA00022840"/>
    </source>
</evidence>
<accession>A0ABT3QYX7</accession>
<dbReference type="SUPFAM" id="SSF52540">
    <property type="entry name" value="P-loop containing nucleoside triphosphate hydrolases"/>
    <property type="match status" value="1"/>
</dbReference>
<protein>
    <submittedName>
        <fullName evidence="4">ABC transporter ATP-binding protein</fullName>
    </submittedName>
</protein>
<comment type="caution">
    <text evidence="4">The sequence shown here is derived from an EMBL/GenBank/DDBJ whole genome shotgun (WGS) entry which is preliminary data.</text>
</comment>
<evidence type="ECO:0000313" key="4">
    <source>
        <dbReference type="EMBL" id="MCX2722110.1"/>
    </source>
</evidence>
<proteinExistence type="predicted"/>
<dbReference type="InterPro" id="IPR027417">
    <property type="entry name" value="P-loop_NTPase"/>
</dbReference>
<feature type="domain" description="ABC transporter" evidence="3">
    <location>
        <begin position="1"/>
        <end position="199"/>
    </location>
</feature>
<keyword evidence="2 4" id="KW-0067">ATP-binding</keyword>
<keyword evidence="1" id="KW-0547">Nucleotide-binding</keyword>
<dbReference type="InterPro" id="IPR003439">
    <property type="entry name" value="ABC_transporter-like_ATP-bd"/>
</dbReference>
<gene>
    <name evidence="4" type="ORF">ON753_06775</name>
</gene>
<dbReference type="PANTHER" id="PTHR43119:SF1">
    <property type="entry name" value="ABC TRANSPORTER DOMAIN-CONTAINING PROTEIN"/>
    <property type="match status" value="1"/>
</dbReference>
<dbReference type="Proteomes" id="UP001300261">
    <property type="component" value="Unassembled WGS sequence"/>
</dbReference>
<dbReference type="CDD" id="cd00267">
    <property type="entry name" value="ABC_ATPase"/>
    <property type="match status" value="1"/>
</dbReference>
<dbReference type="EMBL" id="JAPEVI010000003">
    <property type="protein sequence ID" value="MCX2722110.1"/>
    <property type="molecule type" value="Genomic_DNA"/>
</dbReference>
<dbReference type="SMART" id="SM00382">
    <property type="entry name" value="AAA"/>
    <property type="match status" value="1"/>
</dbReference>
<dbReference type="PROSITE" id="PS50893">
    <property type="entry name" value="ABC_TRANSPORTER_2"/>
    <property type="match status" value="1"/>
</dbReference>
<sequence length="201" mass="21836">MAIEELKTPLIGPVDLSLGAGSCVSVSGPSGSGKTLFLRAIADLDVSSGAVFLKGVAREAMAATQWRRKVAFIPAESGWWAERVRDHFEETPELEEQLEAVGLGGSLSWQIARLSTGERQRLALVRALQLHPEVLLLDEPTSALDPPSVKRVEALLEERMHAGCAILLVTHDPDQPKRLGARRFKMTGGRLTADQPQEVAR</sequence>
<evidence type="ECO:0000259" key="3">
    <source>
        <dbReference type="PROSITE" id="PS50893"/>
    </source>
</evidence>
<name>A0ABT3QYX7_9HYPH</name>
<reference evidence="4 5" key="1">
    <citation type="journal article" date="2016" name="Int. J. Syst. Evol. Microbiol.">
        <title>Labrenzia salina sp. nov., isolated from the rhizosphere of the halophyte Arthrocnemum macrostachyum.</title>
        <authorList>
            <person name="Camacho M."/>
            <person name="Redondo-Gomez S."/>
            <person name="Rodriguez-Llorente I."/>
            <person name="Rohde M."/>
            <person name="Sproer C."/>
            <person name="Schumann P."/>
            <person name="Klenk H.P."/>
            <person name="Montero-Calasanz M.D.C."/>
        </authorList>
    </citation>
    <scope>NUCLEOTIDE SEQUENCE [LARGE SCALE GENOMIC DNA]</scope>
    <source>
        <strain evidence="4 5">DSM 29163</strain>
    </source>
</reference>
<dbReference type="GO" id="GO:0005524">
    <property type="term" value="F:ATP binding"/>
    <property type="evidence" value="ECO:0007669"/>
    <property type="project" value="UniProtKB-KW"/>
</dbReference>
<dbReference type="Pfam" id="PF00005">
    <property type="entry name" value="ABC_tran"/>
    <property type="match status" value="1"/>
</dbReference>
<evidence type="ECO:0000313" key="5">
    <source>
        <dbReference type="Proteomes" id="UP001300261"/>
    </source>
</evidence>
<dbReference type="PANTHER" id="PTHR43119">
    <property type="entry name" value="ABC TRANSPORT PROTEIN ATP-BINDING COMPONENT-RELATED"/>
    <property type="match status" value="1"/>
</dbReference>